<evidence type="ECO:0000313" key="3">
    <source>
        <dbReference type="Proteomes" id="UP000053274"/>
    </source>
</evidence>
<name>A0A0R2PEM1_9ACTN</name>
<dbReference type="InterPro" id="IPR018638">
    <property type="entry name" value="DUF2061_membrane"/>
</dbReference>
<accession>A0A0R2PEM1</accession>
<protein>
    <recommendedName>
        <fullName evidence="1">DUF2061 domain-containing protein</fullName>
    </recommendedName>
</protein>
<evidence type="ECO:0000313" key="2">
    <source>
        <dbReference type="EMBL" id="KRO36337.1"/>
    </source>
</evidence>
<comment type="caution">
    <text evidence="2">The sequence shown here is derived from an EMBL/GenBank/DDBJ whole genome shotgun (WGS) entry which is preliminary data.</text>
</comment>
<evidence type="ECO:0000259" key="1">
    <source>
        <dbReference type="Pfam" id="PF09834"/>
    </source>
</evidence>
<feature type="domain" description="DUF2061" evidence="1">
    <location>
        <begin position="10"/>
        <end position="61"/>
    </location>
</feature>
<sequence length="75" mass="8679">MIKENHRRSIAKALTWRVTGTLDTFLLSFLITRQLKFAVAISATELVTKIVLYYFHERIWEKVKWGRSDAAPANG</sequence>
<gene>
    <name evidence="2" type="ORF">ABR54_04650</name>
</gene>
<dbReference type="Proteomes" id="UP000053274">
    <property type="component" value="Unassembled WGS sequence"/>
</dbReference>
<reference evidence="2 3" key="1">
    <citation type="submission" date="2015-10" db="EMBL/GenBank/DDBJ databases">
        <title>Metagenome-Assembled Genomes uncover a global brackish microbiome.</title>
        <authorList>
            <person name="Hugerth L.W."/>
            <person name="Larsson J."/>
            <person name="Alneberg J."/>
            <person name="Lindh M.V."/>
            <person name="Legrand C."/>
            <person name="Pinhassi J."/>
            <person name="Andersson A.F."/>
        </authorList>
    </citation>
    <scope>NUCLEOTIDE SEQUENCE [LARGE SCALE GENOMIC DNA]</scope>
    <source>
        <strain evidence="2">BACL15 MAG-120619-bin91</strain>
    </source>
</reference>
<dbReference type="EMBL" id="LIAM01000014">
    <property type="protein sequence ID" value="KRO36337.1"/>
    <property type="molecule type" value="Genomic_DNA"/>
</dbReference>
<proteinExistence type="predicted"/>
<dbReference type="AlphaFoldDB" id="A0A0R2PEM1"/>
<dbReference type="Pfam" id="PF09834">
    <property type="entry name" value="DUF2061"/>
    <property type="match status" value="1"/>
</dbReference>
<organism evidence="2 3">
    <name type="scientific">Actinobacteria bacterium BACL15 MAG-120619-bin91</name>
    <dbReference type="NCBI Taxonomy" id="1655562"/>
    <lineage>
        <taxon>Bacteria</taxon>
        <taxon>Bacillati</taxon>
        <taxon>Actinomycetota</taxon>
        <taxon>Actinomycetes</taxon>
        <taxon>Actinomycetes incertae sedis</taxon>
        <taxon>ac1 cluster</taxon>
    </lineage>
</organism>